<evidence type="ECO:0000256" key="8">
    <source>
        <dbReference type="ARBA" id="ARBA00023136"/>
    </source>
</evidence>
<evidence type="ECO:0000256" key="3">
    <source>
        <dbReference type="ARBA" id="ARBA00022475"/>
    </source>
</evidence>
<accession>A0AB37Z9V0</accession>
<comment type="function">
    <text evidence="9">Part of the twin-arginine translocation (Tat) system that transports large folded proteins containing a characteristic twin-arginine motif in their signal peptide across membranes. TatA could form the protein-conducting channel of the Tat system.</text>
</comment>
<comment type="subunit">
    <text evidence="9">The Tat system comprises two distinct complexes: a TatABC complex, containing multiple copies of TatA, TatB and TatC subunits, and a separate TatA complex, containing only TatA subunits. Substrates initially bind to the TatABC complex, which probably triggers association of the separate TatA complex to form the active translocon.</text>
</comment>
<dbReference type="HAMAP" id="MF_00236">
    <property type="entry name" value="TatA_E"/>
    <property type="match status" value="1"/>
</dbReference>
<comment type="similarity">
    <text evidence="9">Belongs to the TatA/E family.</text>
</comment>
<dbReference type="PANTHER" id="PTHR42982:SF1">
    <property type="entry name" value="SEC-INDEPENDENT PROTEIN TRANSLOCASE PROTEIN TATA"/>
    <property type="match status" value="1"/>
</dbReference>
<evidence type="ECO:0000256" key="5">
    <source>
        <dbReference type="ARBA" id="ARBA00022927"/>
    </source>
</evidence>
<comment type="subcellular location">
    <subcellularLocation>
        <location evidence="1 9">Cell membrane</location>
        <topology evidence="1 9">Single-pass membrane protein</topology>
    </subcellularLocation>
</comment>
<reference evidence="10 11" key="1">
    <citation type="submission" date="2016-10" db="EMBL/GenBank/DDBJ databases">
        <authorList>
            <person name="Varghese N."/>
            <person name="Submissions S."/>
        </authorList>
    </citation>
    <scope>NUCLEOTIDE SEQUENCE [LARGE SCALE GENOMIC DNA]</scope>
    <source>
        <strain evidence="10 11">DSM 17833</strain>
    </source>
</reference>
<comment type="caution">
    <text evidence="10">The sequence shown here is derived from an EMBL/GenBank/DDBJ whole genome shotgun (WGS) entry which is preliminary data.</text>
</comment>
<gene>
    <name evidence="9" type="primary">tatA</name>
    <name evidence="10" type="ORF">SAMN05216370_3097</name>
</gene>
<proteinExistence type="inferred from homology"/>
<keyword evidence="7 9" id="KW-0811">Translocation</keyword>
<dbReference type="InterPro" id="IPR003369">
    <property type="entry name" value="TatA/B/E"/>
</dbReference>
<evidence type="ECO:0000256" key="6">
    <source>
        <dbReference type="ARBA" id="ARBA00022989"/>
    </source>
</evidence>
<evidence type="ECO:0000256" key="7">
    <source>
        <dbReference type="ARBA" id="ARBA00023010"/>
    </source>
</evidence>
<dbReference type="RefSeq" id="WP_090253977.1">
    <property type="nucleotide sequence ID" value="NZ_FMTL01000002.1"/>
</dbReference>
<evidence type="ECO:0000256" key="2">
    <source>
        <dbReference type="ARBA" id="ARBA00022448"/>
    </source>
</evidence>
<evidence type="ECO:0000256" key="1">
    <source>
        <dbReference type="ARBA" id="ARBA00004162"/>
    </source>
</evidence>
<organism evidence="10 11">
    <name type="scientific">Pseudomonas peli</name>
    <dbReference type="NCBI Taxonomy" id="592361"/>
    <lineage>
        <taxon>Bacteria</taxon>
        <taxon>Pseudomonadati</taxon>
        <taxon>Pseudomonadota</taxon>
        <taxon>Gammaproteobacteria</taxon>
        <taxon>Pseudomonadales</taxon>
        <taxon>Pseudomonadaceae</taxon>
        <taxon>Pseudomonas</taxon>
    </lineage>
</organism>
<dbReference type="NCBIfam" id="TIGR01411">
    <property type="entry name" value="tatAE"/>
    <property type="match status" value="1"/>
</dbReference>
<evidence type="ECO:0000256" key="4">
    <source>
        <dbReference type="ARBA" id="ARBA00022692"/>
    </source>
</evidence>
<dbReference type="GO" id="GO:0033281">
    <property type="term" value="C:TAT protein transport complex"/>
    <property type="evidence" value="ECO:0007669"/>
    <property type="project" value="UniProtKB-UniRule"/>
</dbReference>
<dbReference type="Proteomes" id="UP000242418">
    <property type="component" value="Unassembled WGS sequence"/>
</dbReference>
<evidence type="ECO:0000313" key="11">
    <source>
        <dbReference type="Proteomes" id="UP000242418"/>
    </source>
</evidence>
<keyword evidence="4 9" id="KW-0812">Transmembrane</keyword>
<keyword evidence="2 9" id="KW-0813">Transport</keyword>
<dbReference type="GO" id="GO:0008320">
    <property type="term" value="F:protein transmembrane transporter activity"/>
    <property type="evidence" value="ECO:0007669"/>
    <property type="project" value="UniProtKB-UniRule"/>
</dbReference>
<evidence type="ECO:0000313" key="10">
    <source>
        <dbReference type="EMBL" id="SCW71743.1"/>
    </source>
</evidence>
<name>A0AB37Z9V0_9PSED</name>
<dbReference type="EMBL" id="FMTL01000002">
    <property type="protein sequence ID" value="SCW71743.1"/>
    <property type="molecule type" value="Genomic_DNA"/>
</dbReference>
<dbReference type="Gene3D" id="1.20.5.3310">
    <property type="match status" value="1"/>
</dbReference>
<keyword evidence="3 9" id="KW-1003">Cell membrane</keyword>
<keyword evidence="6 9" id="KW-1133">Transmembrane helix</keyword>
<sequence length="59" mass="6442">MGISIWQLLIVLLIVIMLFGSKRLRNLGSDIGGAITGFRKSMSGDDPLQSPESNKQPLQ</sequence>
<dbReference type="PANTHER" id="PTHR42982">
    <property type="entry name" value="SEC-INDEPENDENT PROTEIN TRANSLOCASE PROTEIN TATA"/>
    <property type="match status" value="1"/>
</dbReference>
<dbReference type="InterPro" id="IPR006312">
    <property type="entry name" value="TatA/E"/>
</dbReference>
<keyword evidence="8 9" id="KW-0472">Membrane</keyword>
<keyword evidence="11" id="KW-1185">Reference proteome</keyword>
<protein>
    <recommendedName>
        <fullName evidence="9">Sec-independent protein translocase protein TatA</fullName>
    </recommendedName>
</protein>
<evidence type="ECO:0000256" key="9">
    <source>
        <dbReference type="HAMAP-Rule" id="MF_00236"/>
    </source>
</evidence>
<dbReference type="Pfam" id="PF02416">
    <property type="entry name" value="TatA_B_E"/>
    <property type="match status" value="1"/>
</dbReference>
<dbReference type="GO" id="GO:0043953">
    <property type="term" value="P:protein transport by the Tat complex"/>
    <property type="evidence" value="ECO:0007669"/>
    <property type="project" value="UniProtKB-UniRule"/>
</dbReference>
<feature type="transmembrane region" description="Helical" evidence="9">
    <location>
        <begin position="6"/>
        <end position="21"/>
    </location>
</feature>
<dbReference type="AlphaFoldDB" id="A0AB37Z9V0"/>
<keyword evidence="5 9" id="KW-0653">Protein transport</keyword>